<protein>
    <recommendedName>
        <fullName evidence="2">OmpR/PhoB-type domain-containing protein</fullName>
    </recommendedName>
</protein>
<dbReference type="GO" id="GO:0003677">
    <property type="term" value="F:DNA binding"/>
    <property type="evidence" value="ECO:0007669"/>
    <property type="project" value="UniProtKB-KW"/>
</dbReference>
<dbReference type="InterPro" id="IPR011006">
    <property type="entry name" value="CheY-like_superfamily"/>
</dbReference>
<accession>A0A2J6WN46</accession>
<sequence length="229" mass="26261">MLKGIILLVEHEPDRRNRLTQLLNRLDWAVVAVSDVRSAYDDVNQMAFDYLIIDRINASLRDYALIASRIPRIFNSHWLDNHHDQLVKLVPTCSAERFSCLWQRSTKPAHISPDIATKPSPHPQALVVDTSSWPTLMVNAAVARALFNNREIPLNQCELEVIHYLSQLPSQIASFESLADLIYKRKMQYCEARELVKARLARLRRKLPGIIQPVRGYGFLLGARLLSEQ</sequence>
<dbReference type="EMBL" id="PNIQ01001164">
    <property type="protein sequence ID" value="PMP71669.1"/>
    <property type="molecule type" value="Genomic_DNA"/>
</dbReference>
<dbReference type="InterPro" id="IPR001867">
    <property type="entry name" value="OmpR/PhoB-type_DNA-bd"/>
</dbReference>
<evidence type="ECO:0000313" key="4">
    <source>
        <dbReference type="Proteomes" id="UP000243376"/>
    </source>
</evidence>
<gene>
    <name evidence="3" type="ORF">C0184_17345</name>
</gene>
<dbReference type="AlphaFoldDB" id="A0A2J6WN46"/>
<proteinExistence type="predicted"/>
<feature type="domain" description="OmpR/PhoB-type" evidence="2">
    <location>
        <begin position="149"/>
        <end position="221"/>
    </location>
</feature>
<evidence type="ECO:0000256" key="1">
    <source>
        <dbReference type="ARBA" id="ARBA00023125"/>
    </source>
</evidence>
<keyword evidence="1" id="KW-0238">DNA-binding</keyword>
<dbReference type="InterPro" id="IPR036388">
    <property type="entry name" value="WH-like_DNA-bd_sf"/>
</dbReference>
<comment type="caution">
    <text evidence="3">The sequence shown here is derived from an EMBL/GenBank/DDBJ whole genome shotgun (WGS) entry which is preliminary data.</text>
</comment>
<name>A0A2J6WN46_9CHLR</name>
<reference evidence="3 4" key="1">
    <citation type="submission" date="2018-01" db="EMBL/GenBank/DDBJ databases">
        <title>Metagenomic assembled genomes from two thermal pools in the Uzon Caldera, Kamchatka, Russia.</title>
        <authorList>
            <person name="Wilkins L."/>
            <person name="Ettinger C."/>
        </authorList>
    </citation>
    <scope>NUCLEOTIDE SEQUENCE [LARGE SCALE GENOMIC DNA]</scope>
    <source>
        <strain evidence="3">ZAV-02</strain>
    </source>
</reference>
<organism evidence="3 4">
    <name type="scientific">Chloroflexus aggregans</name>
    <dbReference type="NCBI Taxonomy" id="152260"/>
    <lineage>
        <taxon>Bacteria</taxon>
        <taxon>Bacillati</taxon>
        <taxon>Chloroflexota</taxon>
        <taxon>Chloroflexia</taxon>
        <taxon>Chloroflexales</taxon>
        <taxon>Chloroflexineae</taxon>
        <taxon>Chloroflexaceae</taxon>
        <taxon>Chloroflexus</taxon>
    </lineage>
</organism>
<evidence type="ECO:0000313" key="3">
    <source>
        <dbReference type="EMBL" id="PMP71669.1"/>
    </source>
</evidence>
<dbReference type="GO" id="GO:0006355">
    <property type="term" value="P:regulation of DNA-templated transcription"/>
    <property type="evidence" value="ECO:0007669"/>
    <property type="project" value="InterPro"/>
</dbReference>
<dbReference type="SMART" id="SM00862">
    <property type="entry name" value="Trans_reg_C"/>
    <property type="match status" value="1"/>
</dbReference>
<dbReference type="InterPro" id="IPR016032">
    <property type="entry name" value="Sig_transdc_resp-reg_C-effctor"/>
</dbReference>
<dbReference type="Proteomes" id="UP000243376">
    <property type="component" value="Unassembled WGS sequence"/>
</dbReference>
<dbReference type="Gene3D" id="1.10.10.10">
    <property type="entry name" value="Winged helix-like DNA-binding domain superfamily/Winged helix DNA-binding domain"/>
    <property type="match status" value="1"/>
</dbReference>
<evidence type="ECO:0000259" key="2">
    <source>
        <dbReference type="SMART" id="SM00862"/>
    </source>
</evidence>
<dbReference type="GO" id="GO:0000160">
    <property type="term" value="P:phosphorelay signal transduction system"/>
    <property type="evidence" value="ECO:0007669"/>
    <property type="project" value="InterPro"/>
</dbReference>
<dbReference type="SUPFAM" id="SSF52172">
    <property type="entry name" value="CheY-like"/>
    <property type="match status" value="1"/>
</dbReference>
<dbReference type="SUPFAM" id="SSF46894">
    <property type="entry name" value="C-terminal effector domain of the bipartite response regulators"/>
    <property type="match status" value="1"/>
</dbReference>